<reference evidence="2 3" key="2">
    <citation type="journal article" date="2012" name="Proc. Natl. Acad. Sci. U.S.A.">
        <title>Antigenic diversity is generated by distinct evolutionary mechanisms in African trypanosome species.</title>
        <authorList>
            <person name="Jackson A.P."/>
            <person name="Berry A."/>
            <person name="Aslett M."/>
            <person name="Allison H.C."/>
            <person name="Burton P."/>
            <person name="Vavrova-Anderson J."/>
            <person name="Brown R."/>
            <person name="Browne H."/>
            <person name="Corton N."/>
            <person name="Hauser H."/>
            <person name="Gamble J."/>
            <person name="Gilderthorp R."/>
            <person name="Marcello L."/>
            <person name="McQuillan J."/>
            <person name="Otto T.D."/>
            <person name="Quail M.A."/>
            <person name="Sanders M.J."/>
            <person name="van Tonder A."/>
            <person name="Ginger M.L."/>
            <person name="Field M.C."/>
            <person name="Barry J.D."/>
            <person name="Hertz-Fowler C."/>
            <person name="Berriman M."/>
        </authorList>
    </citation>
    <scope>NUCLEOTIDE SEQUENCE [LARGE SCALE GENOMIC DNA]</scope>
    <source>
        <strain evidence="2 3">IL3000</strain>
    </source>
</reference>
<reference evidence="3" key="1">
    <citation type="submission" date="2011-07" db="EMBL/GenBank/DDBJ databases">
        <title>Divergent evolution of antigenic variation in African trypanosomes.</title>
        <authorList>
            <person name="Jackson A.P."/>
            <person name="Berry A."/>
            <person name="Allison H.C."/>
            <person name="Burton P."/>
            <person name="Anderson J."/>
            <person name="Aslett M."/>
            <person name="Brown R."/>
            <person name="Corton N."/>
            <person name="Harris D."/>
            <person name="Hauser H."/>
            <person name="Gamble J."/>
            <person name="Gilderthorp R."/>
            <person name="McQuillan J."/>
            <person name="Quail M.A."/>
            <person name="Sanders M."/>
            <person name="Van Tonder A."/>
            <person name="Ginger M.L."/>
            <person name="Donelson J.E."/>
            <person name="Field M.C."/>
            <person name="Barry J.D."/>
            <person name="Berriman M."/>
            <person name="Hertz-Fowler C."/>
        </authorList>
    </citation>
    <scope>NUCLEOTIDE SEQUENCE [LARGE SCALE GENOMIC DNA]</scope>
    <source>
        <strain evidence="3">IL3000</strain>
    </source>
</reference>
<comment type="caution">
    <text evidence="2">The sequence shown here is derived from an EMBL/GenBank/DDBJ whole genome shotgun (WGS) entry which is preliminary data.</text>
</comment>
<keyword evidence="3" id="KW-1185">Reference proteome</keyword>
<gene>
    <name evidence="2" type="ORF">TCIL3000_0_03520</name>
</gene>
<keyword evidence="1" id="KW-1133">Transmembrane helix</keyword>
<dbReference type="AlphaFoldDB" id="F9W605"/>
<dbReference type="Proteomes" id="UP000000702">
    <property type="component" value="Unassembled WGS sequence"/>
</dbReference>
<evidence type="ECO:0000256" key="1">
    <source>
        <dbReference type="SAM" id="Phobius"/>
    </source>
</evidence>
<accession>F9W605</accession>
<feature type="transmembrane region" description="Helical" evidence="1">
    <location>
        <begin position="168"/>
        <end position="188"/>
    </location>
</feature>
<protein>
    <submittedName>
        <fullName evidence="2">WGS project CAEQ00000000 data, annotated contig 140</fullName>
    </submittedName>
</protein>
<feature type="transmembrane region" description="Helical" evidence="1">
    <location>
        <begin position="315"/>
        <end position="334"/>
    </location>
</feature>
<feature type="transmembrane region" description="Helical" evidence="1">
    <location>
        <begin position="20"/>
        <end position="43"/>
    </location>
</feature>
<feature type="transmembrane region" description="Helical" evidence="1">
    <location>
        <begin position="63"/>
        <end position="89"/>
    </location>
</feature>
<dbReference type="VEuPathDB" id="TriTrypDB:TcIL3000_0_03520"/>
<dbReference type="EMBL" id="CAEQ01000806">
    <property type="protein sequence ID" value="CCD12608.1"/>
    <property type="molecule type" value="Genomic_DNA"/>
</dbReference>
<evidence type="ECO:0000313" key="3">
    <source>
        <dbReference type="Proteomes" id="UP000000702"/>
    </source>
</evidence>
<sequence length="335" mass="38288">MPMSSSEATSGKPVLLPPGSYVLLWTLPLVLSLFIFGIARPAVRVHPVVAVSGAASKHSQQWWLVQMHLGVAACLLFYYMYVACAYLLLSLKALRRLGMVPLHNGTYGWCVNELRRILRCGSNFYGWFDEVCDDYYLPIIPFPSFLEGNQTQKIYSSTEKPLSRSHLLYYRLVVLLALLLTCATLFYLSHTAERFCIPQMVMAYWRPRPAVGEEGECGGESKDEEEGKEVAADYLEFLTNDAEWWSMGDPDDSWIDSPEARMEERRWEDMDRNESRKHFKGQESRSPRSVLTECLLPLLFVCYAGLYALCGGMALFMLWVYPFFVVLLIIVSLMM</sequence>
<name>F9W605_TRYCI</name>
<proteinExistence type="predicted"/>
<keyword evidence="1" id="KW-0812">Transmembrane</keyword>
<feature type="transmembrane region" description="Helical" evidence="1">
    <location>
        <begin position="290"/>
        <end position="309"/>
    </location>
</feature>
<organism evidence="2 3">
    <name type="scientific">Trypanosoma congolense (strain IL3000)</name>
    <dbReference type="NCBI Taxonomy" id="1068625"/>
    <lineage>
        <taxon>Eukaryota</taxon>
        <taxon>Discoba</taxon>
        <taxon>Euglenozoa</taxon>
        <taxon>Kinetoplastea</taxon>
        <taxon>Metakinetoplastina</taxon>
        <taxon>Trypanosomatida</taxon>
        <taxon>Trypanosomatidae</taxon>
        <taxon>Trypanosoma</taxon>
        <taxon>Nannomonas</taxon>
    </lineage>
</organism>
<evidence type="ECO:0000313" key="2">
    <source>
        <dbReference type="EMBL" id="CCD12608.1"/>
    </source>
</evidence>
<keyword evidence="1" id="KW-0472">Membrane</keyword>